<proteinExistence type="predicted"/>
<accession>F0FAZ5</accession>
<gene>
    <name evidence="1" type="ORF">HMPREF9141_2762</name>
</gene>
<sequence>MSTIHQTVRLRRHSEGRTAVFHRGTNGAEIKAAQIRQEKKRSEEREHVLCFPFLQTGR</sequence>
<evidence type="ECO:0000313" key="1">
    <source>
        <dbReference type="EMBL" id="EGC18758.1"/>
    </source>
</evidence>
<dbReference type="Proteomes" id="UP000005697">
    <property type="component" value="Unassembled WGS sequence"/>
</dbReference>
<evidence type="ECO:0000313" key="2">
    <source>
        <dbReference type="Proteomes" id="UP000005697"/>
    </source>
</evidence>
<comment type="caution">
    <text evidence="1">The sequence shown here is derived from an EMBL/GenBank/DDBJ whole genome shotgun (WGS) entry which is preliminary data.</text>
</comment>
<protein>
    <submittedName>
        <fullName evidence="1">Uncharacterized protein</fullName>
    </submittedName>
</protein>
<dbReference type="HOGENOM" id="CLU_2975523_0_0_10"/>
<name>F0FAZ5_9BACT</name>
<keyword evidence="2" id="KW-1185">Reference proteome</keyword>
<dbReference type="EMBL" id="AEWX01000047">
    <property type="protein sequence ID" value="EGC18758.1"/>
    <property type="molecule type" value="Genomic_DNA"/>
</dbReference>
<dbReference type="AlphaFoldDB" id="F0FAZ5"/>
<reference evidence="1 2" key="1">
    <citation type="submission" date="2011-01" db="EMBL/GenBank/DDBJ databases">
        <authorList>
            <person name="Muzny D."/>
            <person name="Qin X."/>
            <person name="Deng J."/>
            <person name="Jiang H."/>
            <person name="Liu Y."/>
            <person name="Qu J."/>
            <person name="Song X.-Z."/>
            <person name="Zhang L."/>
            <person name="Thornton R."/>
            <person name="Coyle M."/>
            <person name="Francisco L."/>
            <person name="Jackson L."/>
            <person name="Javaid M."/>
            <person name="Korchina V."/>
            <person name="Kovar C."/>
            <person name="Mata R."/>
            <person name="Mathew T."/>
            <person name="Ngo R."/>
            <person name="Nguyen L."/>
            <person name="Nguyen N."/>
            <person name="Okwuonu G."/>
            <person name="Ongeri F."/>
            <person name="Pham C."/>
            <person name="Simmons D."/>
            <person name="Wilczek-Boney K."/>
            <person name="Hale W."/>
            <person name="Jakkamsetti A."/>
            <person name="Pham P."/>
            <person name="Ruth R."/>
            <person name="San Lucas F."/>
            <person name="Warren J."/>
            <person name="Zhang J."/>
            <person name="Zhao Z."/>
            <person name="Zhou C."/>
            <person name="Zhu D."/>
            <person name="Lee S."/>
            <person name="Bess C."/>
            <person name="Blankenburg K."/>
            <person name="Forbes L."/>
            <person name="Fu Q."/>
            <person name="Gubbala S."/>
            <person name="Hirani K."/>
            <person name="Jayaseelan J.C."/>
            <person name="Lara F."/>
            <person name="Munidasa M."/>
            <person name="Palculict T."/>
            <person name="Patil S."/>
            <person name="Pu L.-L."/>
            <person name="Saada N."/>
            <person name="Tang L."/>
            <person name="Weissenberger G."/>
            <person name="Zhu Y."/>
            <person name="Hemphill L."/>
            <person name="Shang Y."/>
            <person name="Youmans B."/>
            <person name="Ayvaz T."/>
            <person name="Ross M."/>
            <person name="Santibanez J."/>
            <person name="Aqrawi P."/>
            <person name="Gross S."/>
            <person name="Joshi V."/>
            <person name="Fowler G."/>
            <person name="Nazareth L."/>
            <person name="Reid J."/>
            <person name="Worley K."/>
            <person name="Petrosino J."/>
            <person name="Highlander S."/>
            <person name="Gibbs R."/>
        </authorList>
    </citation>
    <scope>NUCLEOTIDE SEQUENCE [LARGE SCALE GENOMIC DNA]</scope>
    <source>
        <strain evidence="1 2">DSM 16608</strain>
    </source>
</reference>
<organism evidence="1 2">
    <name type="scientific">Prevotella multiformis DSM 16608</name>
    <dbReference type="NCBI Taxonomy" id="888743"/>
    <lineage>
        <taxon>Bacteria</taxon>
        <taxon>Pseudomonadati</taxon>
        <taxon>Bacteroidota</taxon>
        <taxon>Bacteroidia</taxon>
        <taxon>Bacteroidales</taxon>
        <taxon>Prevotellaceae</taxon>
        <taxon>Prevotella</taxon>
    </lineage>
</organism>